<feature type="transmembrane region" description="Helical" evidence="1">
    <location>
        <begin position="26"/>
        <end position="42"/>
    </location>
</feature>
<feature type="transmembrane region" description="Helical" evidence="1">
    <location>
        <begin position="62"/>
        <end position="79"/>
    </location>
</feature>
<gene>
    <name evidence="2" type="ORF">F9B74_04510</name>
</gene>
<keyword evidence="1" id="KW-0472">Membrane</keyword>
<reference evidence="2 3" key="1">
    <citation type="submission" date="2020-02" db="EMBL/GenBank/DDBJ databases">
        <title>Pelistega sp. NLN82 were isolated from wild rodents of the Hainan Island.</title>
        <authorList>
            <person name="Niu N."/>
            <person name="Zhou J."/>
        </authorList>
    </citation>
    <scope>NUCLEOTIDE SEQUENCE [LARGE SCALE GENOMIC DNA]</scope>
    <source>
        <strain evidence="2 3">NLN82</strain>
    </source>
</reference>
<evidence type="ECO:0000313" key="2">
    <source>
        <dbReference type="EMBL" id="NEN75591.1"/>
    </source>
</evidence>
<evidence type="ECO:0000256" key="1">
    <source>
        <dbReference type="SAM" id="Phobius"/>
    </source>
</evidence>
<keyword evidence="3" id="KW-1185">Reference proteome</keyword>
<accession>A0A6L9Y5B4</accession>
<comment type="caution">
    <text evidence="2">The sequence shown here is derived from an EMBL/GenBank/DDBJ whole genome shotgun (WGS) entry which is preliminary data.</text>
</comment>
<name>A0A6L9Y5B4_9BURK</name>
<proteinExistence type="predicted"/>
<keyword evidence="1" id="KW-0812">Transmembrane</keyword>
<organism evidence="2 3">
    <name type="scientific">Pelistega ratti</name>
    <dbReference type="NCBI Taxonomy" id="2652177"/>
    <lineage>
        <taxon>Bacteria</taxon>
        <taxon>Pseudomonadati</taxon>
        <taxon>Pseudomonadota</taxon>
        <taxon>Betaproteobacteria</taxon>
        <taxon>Burkholderiales</taxon>
        <taxon>Alcaligenaceae</taxon>
        <taxon>Pelistega</taxon>
    </lineage>
</organism>
<dbReference type="EMBL" id="JAAGYR010000006">
    <property type="protein sequence ID" value="NEN75591.1"/>
    <property type="molecule type" value="Genomic_DNA"/>
</dbReference>
<protein>
    <submittedName>
        <fullName evidence="2">Uncharacterized protein</fullName>
    </submittedName>
</protein>
<evidence type="ECO:0000313" key="3">
    <source>
        <dbReference type="Proteomes" id="UP000477651"/>
    </source>
</evidence>
<dbReference type="Proteomes" id="UP000477651">
    <property type="component" value="Unassembled WGS sequence"/>
</dbReference>
<keyword evidence="1" id="KW-1133">Transmembrane helix</keyword>
<dbReference type="AlphaFoldDB" id="A0A6L9Y5B4"/>
<dbReference type="RefSeq" id="WP_163764230.1">
    <property type="nucleotide sequence ID" value="NZ_JAAGYR010000006.1"/>
</dbReference>
<sequence>MNNHLPIKVTWAQAVRDIINTAINRGQLPILIMMMAVLLILYRLPPSDISTLVFLVLNYLKTGYFIGYLLFIVTVFLWIRDAKRNRRNYAKLETEFKRYLLRKKNGAKERK</sequence>